<dbReference type="Gene3D" id="3.90.215.10">
    <property type="entry name" value="Gamma Fibrinogen, chain A, domain 1"/>
    <property type="match status" value="1"/>
</dbReference>
<proteinExistence type="predicted"/>
<dbReference type="InterPro" id="IPR014716">
    <property type="entry name" value="Fibrinogen_a/b/g_C_1"/>
</dbReference>
<name>A0A6J6AWV9_9ZZZZ</name>
<dbReference type="SUPFAM" id="SSF56496">
    <property type="entry name" value="Fibrinogen C-terminal domain-like"/>
    <property type="match status" value="1"/>
</dbReference>
<dbReference type="EMBL" id="CAEZSC010000012">
    <property type="protein sequence ID" value="CAB4531322.1"/>
    <property type="molecule type" value="Genomic_DNA"/>
</dbReference>
<evidence type="ECO:0000313" key="1">
    <source>
        <dbReference type="EMBL" id="CAB4531322.1"/>
    </source>
</evidence>
<gene>
    <name evidence="1" type="ORF">UFOPK1380_00340</name>
</gene>
<protein>
    <submittedName>
        <fullName evidence="1">Unannotated protein</fullName>
    </submittedName>
</protein>
<dbReference type="NCBIfam" id="NF040941">
    <property type="entry name" value="GGGWT_bact"/>
    <property type="match status" value="1"/>
</dbReference>
<organism evidence="1">
    <name type="scientific">freshwater metagenome</name>
    <dbReference type="NCBI Taxonomy" id="449393"/>
    <lineage>
        <taxon>unclassified sequences</taxon>
        <taxon>metagenomes</taxon>
        <taxon>ecological metagenomes</taxon>
    </lineage>
</organism>
<accession>A0A6J6AWV9</accession>
<reference evidence="1" key="1">
    <citation type="submission" date="2020-05" db="EMBL/GenBank/DDBJ databases">
        <authorList>
            <person name="Chiriac C."/>
            <person name="Salcher M."/>
            <person name="Ghai R."/>
            <person name="Kavagutti S V."/>
        </authorList>
    </citation>
    <scope>NUCLEOTIDE SEQUENCE</scope>
</reference>
<sequence>MISIEPSDDSDDFYFDDLPDDSQAPSNFKRLGLFAVVALMSVLGTSLASNIKINSTGSNEYGQGILQTIACSGDTAITIKPSATFHSASSTFKLTALTVSNIPDRCLDKELRISAYTDVSALELDSGVAVARVIYEGASTSRVYRGTSGADTLTATVNNASASAGFGSFTLNLTGSAPSAQAVKKIVMESSSQGCVGLYSNNPGTSAYQILNTCPTLTSGLYWIKLPGINSNNAFQIYADMVRAGGGWTLIVANGVAPWTAAEALSVNATNPPSDPTVLTSQGGKYSILSWADSIKRSSSGFDFRFDADSLGSWGGAYTANSAYSFVSSSNGNTNISQIAKFASWSYADNGVELRMPWYDSGGLGLLTTSNSSSSMWWGSLIASNPHCGTGAPGPWMENAGMSCPSKIWYWAR</sequence>
<dbReference type="AlphaFoldDB" id="A0A6J6AWV9"/>
<dbReference type="InterPro" id="IPR036056">
    <property type="entry name" value="Fibrinogen-like_C"/>
</dbReference>